<dbReference type="Proteomes" id="UP001064206">
    <property type="component" value="Chromosome"/>
</dbReference>
<dbReference type="AlphaFoldDB" id="A0A9Q9JHB9"/>
<dbReference type="RefSeq" id="WP_250670293.1">
    <property type="nucleotide sequence ID" value="NZ_CP104450.1"/>
</dbReference>
<gene>
    <name evidence="1" type="ORF">N2J37_03145</name>
</gene>
<protein>
    <submittedName>
        <fullName evidence="1">Uncharacterized protein</fullName>
    </submittedName>
</protein>
<evidence type="ECO:0000313" key="1">
    <source>
        <dbReference type="EMBL" id="UXE38803.1"/>
    </source>
</evidence>
<dbReference type="EMBL" id="CP104450">
    <property type="protein sequence ID" value="UXE38803.1"/>
    <property type="molecule type" value="Genomic_DNA"/>
</dbReference>
<evidence type="ECO:0000313" key="2">
    <source>
        <dbReference type="Proteomes" id="UP001064206"/>
    </source>
</evidence>
<reference evidence="1" key="1">
    <citation type="submission" date="2022-09" db="EMBL/GenBank/DDBJ databases">
        <title>Multidrug resistance Raoultella ornithinolytica Strain MQB_Silv_108.</title>
        <authorList>
            <person name="Quintela-Baluja M."/>
        </authorList>
    </citation>
    <scope>NUCLEOTIDE SEQUENCE</scope>
    <source>
        <strain evidence="1">MQB_Silv_108</strain>
    </source>
</reference>
<proteinExistence type="predicted"/>
<accession>A0A9Q9JHB9</accession>
<name>A0A9Q9JHB9_RAOOR</name>
<organism evidence="1 2">
    <name type="scientific">Raoultella ornithinolytica</name>
    <name type="common">Klebsiella ornithinolytica</name>
    <dbReference type="NCBI Taxonomy" id="54291"/>
    <lineage>
        <taxon>Bacteria</taxon>
        <taxon>Pseudomonadati</taxon>
        <taxon>Pseudomonadota</taxon>
        <taxon>Gammaproteobacteria</taxon>
        <taxon>Enterobacterales</taxon>
        <taxon>Enterobacteriaceae</taxon>
        <taxon>Klebsiella/Raoultella group</taxon>
        <taxon>Raoultella</taxon>
    </lineage>
</organism>
<sequence>MTSKSVFFDASELFTIPEQFDVPDSFCSIGEFSKKFKVRLEDIISTWLDDKISLYVNLRSEYCRIIRYASKKEYRYDTFDISVGRDFYQHETSPQSKVRKFVPCGQSEINEYPVFSGSSFFKYVYNGYSSGFWRVKPTKITHLVRDSYNLRNANEVWGNTPGEVTVYGRDDKDNLAFNKDIFIPHTELQIDGDSYKKLLKLLAPESSEFKKAEKSYIQNFITAILIYKHCRKRDNKLKAMTATGILNSLRNSYCEEIEEVKRSTVDRWFDEYFDKERDSLTPLKNGGWSQKKDDVISIVARSYYWNDNFDVMFELIANDLLEEAGRFNLQKAITQKELIDYLRDVCFFSAHKTAQ</sequence>